<evidence type="ECO:0000313" key="13">
    <source>
        <dbReference type="Proteomes" id="UP000774617"/>
    </source>
</evidence>
<reference evidence="12 13" key="1">
    <citation type="journal article" date="2021" name="Nat. Commun.">
        <title>Genetic determinants of endophytism in the Arabidopsis root mycobiome.</title>
        <authorList>
            <person name="Mesny F."/>
            <person name="Miyauchi S."/>
            <person name="Thiergart T."/>
            <person name="Pickel B."/>
            <person name="Atanasova L."/>
            <person name="Karlsson M."/>
            <person name="Huettel B."/>
            <person name="Barry K.W."/>
            <person name="Haridas S."/>
            <person name="Chen C."/>
            <person name="Bauer D."/>
            <person name="Andreopoulos W."/>
            <person name="Pangilinan J."/>
            <person name="LaButti K."/>
            <person name="Riley R."/>
            <person name="Lipzen A."/>
            <person name="Clum A."/>
            <person name="Drula E."/>
            <person name="Henrissat B."/>
            <person name="Kohler A."/>
            <person name="Grigoriev I.V."/>
            <person name="Martin F.M."/>
            <person name="Hacquard S."/>
        </authorList>
    </citation>
    <scope>NUCLEOTIDE SEQUENCE [LARGE SCALE GENOMIC DNA]</scope>
    <source>
        <strain evidence="12 13">MPI-SDFR-AT-0080</strain>
    </source>
</reference>
<dbReference type="SMART" id="SM01110">
    <property type="entry name" value="Cutinase"/>
    <property type="match status" value="1"/>
</dbReference>
<dbReference type="InterPro" id="IPR029058">
    <property type="entry name" value="AB_hydrolase_fold"/>
</dbReference>
<keyword evidence="4" id="KW-0719">Serine esterase</keyword>
<evidence type="ECO:0000256" key="8">
    <source>
        <dbReference type="ARBA" id="ARBA00023157"/>
    </source>
</evidence>
<evidence type="ECO:0000256" key="1">
    <source>
        <dbReference type="ARBA" id="ARBA00004613"/>
    </source>
</evidence>
<keyword evidence="8" id="KW-1015">Disulfide bond</keyword>
<organism evidence="12 13">
    <name type="scientific">Macrophomina phaseolina</name>
    <dbReference type="NCBI Taxonomy" id="35725"/>
    <lineage>
        <taxon>Eukaryota</taxon>
        <taxon>Fungi</taxon>
        <taxon>Dikarya</taxon>
        <taxon>Ascomycota</taxon>
        <taxon>Pezizomycotina</taxon>
        <taxon>Dothideomycetes</taxon>
        <taxon>Dothideomycetes incertae sedis</taxon>
        <taxon>Botryosphaeriales</taxon>
        <taxon>Botryosphaeriaceae</taxon>
        <taxon>Macrophomina</taxon>
    </lineage>
</organism>
<feature type="signal peptide" evidence="11">
    <location>
        <begin position="1"/>
        <end position="18"/>
    </location>
</feature>
<dbReference type="SUPFAM" id="SSF53474">
    <property type="entry name" value="alpha/beta-Hydrolases"/>
    <property type="match status" value="1"/>
</dbReference>
<dbReference type="PANTHER" id="PTHR48250">
    <property type="entry name" value="CUTINASE 2-RELATED"/>
    <property type="match status" value="1"/>
</dbReference>
<comment type="catalytic activity">
    <reaction evidence="9">
        <text>cutin + H2O = cutin monomers.</text>
        <dbReference type="EC" id="3.1.1.74"/>
    </reaction>
</comment>
<proteinExistence type="inferred from homology"/>
<accession>A0ABQ8G3Q4</accession>
<evidence type="ECO:0000256" key="10">
    <source>
        <dbReference type="SAM" id="MobiDB-lite"/>
    </source>
</evidence>
<evidence type="ECO:0000256" key="11">
    <source>
        <dbReference type="SAM" id="SignalP"/>
    </source>
</evidence>
<dbReference type="InterPro" id="IPR011150">
    <property type="entry name" value="Cutinase_monf"/>
</dbReference>
<evidence type="ECO:0000256" key="7">
    <source>
        <dbReference type="ARBA" id="ARBA00022801"/>
    </source>
</evidence>
<keyword evidence="5" id="KW-0964">Secreted</keyword>
<keyword evidence="7" id="KW-0378">Hydrolase</keyword>
<sequence>MVALNYYTLLALAAAASAAPAIPVPQLEARQGFSIPGMGGNTANDVQSGECKPVTYIFARGTTEQGNMGSTVGPALKQKLESALGAGQIATQGVNYPADMAGTFVGSVSPAQAQGSQNCAQLVKQAVSKCPDTKIVLAGYSQGAQQVHGCLMNLSGTEAQKVAAAVTFGDPLRAQPFRNIDQSKTKIFCAAGDLVCTNQFIITPAHLSYASASTGPAAEFIQSQLGSTPSSSAGTSSGNSSEGSSGASSEGSSSSSSGSSSSGSGLFGGLGGSGGGSGLLGGSGGSGSGLGGLSALSGLGGSSGGSGLMSGLSGLGGSSGGSGLMSGLSGFGGLGGSKK</sequence>
<protein>
    <recommendedName>
        <fullName evidence="3">cutinase</fullName>
        <ecNumber evidence="3">3.1.1.74</ecNumber>
    </recommendedName>
</protein>
<feature type="region of interest" description="Disordered" evidence="10">
    <location>
        <begin position="225"/>
        <end position="267"/>
    </location>
</feature>
<dbReference type="PANTHER" id="PTHR48250:SF3">
    <property type="entry name" value="CUTINASE 1-RELATED"/>
    <property type="match status" value="1"/>
</dbReference>
<evidence type="ECO:0000256" key="6">
    <source>
        <dbReference type="ARBA" id="ARBA00022729"/>
    </source>
</evidence>
<dbReference type="EMBL" id="JAGTJR010000023">
    <property type="protein sequence ID" value="KAH7043349.1"/>
    <property type="molecule type" value="Genomic_DNA"/>
</dbReference>
<evidence type="ECO:0000313" key="12">
    <source>
        <dbReference type="EMBL" id="KAH7043349.1"/>
    </source>
</evidence>
<keyword evidence="6 11" id="KW-0732">Signal</keyword>
<comment type="similarity">
    <text evidence="2">Belongs to the cutinase family.</text>
</comment>
<dbReference type="Gene3D" id="3.40.50.1820">
    <property type="entry name" value="alpha/beta hydrolase"/>
    <property type="match status" value="1"/>
</dbReference>
<evidence type="ECO:0000256" key="2">
    <source>
        <dbReference type="ARBA" id="ARBA00007534"/>
    </source>
</evidence>
<evidence type="ECO:0000256" key="5">
    <source>
        <dbReference type="ARBA" id="ARBA00022525"/>
    </source>
</evidence>
<comment type="subcellular location">
    <subcellularLocation>
        <location evidence="1">Secreted</location>
    </subcellularLocation>
</comment>
<comment type="caution">
    <text evidence="12">The sequence shown here is derived from an EMBL/GenBank/DDBJ whole genome shotgun (WGS) entry which is preliminary data.</text>
</comment>
<name>A0ABQ8G3Q4_9PEZI</name>
<evidence type="ECO:0000256" key="3">
    <source>
        <dbReference type="ARBA" id="ARBA00013095"/>
    </source>
</evidence>
<gene>
    <name evidence="12" type="ORF">B0J12DRAFT_702098</name>
</gene>
<dbReference type="InterPro" id="IPR000675">
    <property type="entry name" value="Cutinase/axe"/>
</dbReference>
<dbReference type="EC" id="3.1.1.74" evidence="3"/>
<feature type="compositionally biased region" description="Low complexity" evidence="10">
    <location>
        <begin position="225"/>
        <end position="264"/>
    </location>
</feature>
<dbReference type="PRINTS" id="PR00129">
    <property type="entry name" value="CUTINASE"/>
</dbReference>
<keyword evidence="13" id="KW-1185">Reference proteome</keyword>
<evidence type="ECO:0000256" key="9">
    <source>
        <dbReference type="ARBA" id="ARBA00034045"/>
    </source>
</evidence>
<dbReference type="Pfam" id="PF01083">
    <property type="entry name" value="Cutinase"/>
    <property type="match status" value="1"/>
</dbReference>
<feature type="chain" id="PRO_5045909035" description="cutinase" evidence="11">
    <location>
        <begin position="19"/>
        <end position="339"/>
    </location>
</feature>
<dbReference type="Proteomes" id="UP000774617">
    <property type="component" value="Unassembled WGS sequence"/>
</dbReference>
<evidence type="ECO:0000256" key="4">
    <source>
        <dbReference type="ARBA" id="ARBA00022487"/>
    </source>
</evidence>